<dbReference type="Gene3D" id="4.10.400.10">
    <property type="entry name" value="Low-density Lipoprotein Receptor"/>
    <property type="match status" value="1"/>
</dbReference>
<feature type="compositionally biased region" description="Polar residues" evidence="4">
    <location>
        <begin position="214"/>
        <end position="227"/>
    </location>
</feature>
<evidence type="ECO:0000256" key="2">
    <source>
        <dbReference type="ARBA" id="ARBA00023180"/>
    </source>
</evidence>
<proteinExistence type="predicted"/>
<feature type="compositionally biased region" description="Polar residues" evidence="4">
    <location>
        <begin position="80"/>
        <end position="89"/>
    </location>
</feature>
<keyword evidence="2" id="KW-0325">Glycoprotein</keyword>
<protein>
    <submittedName>
        <fullName evidence="6">Uncharacterized protein</fullName>
    </submittedName>
</protein>
<organism evidence="6">
    <name type="scientific">Branchiostoma floridae</name>
    <name type="common">Florida lancelet</name>
    <name type="synonym">Amphioxus</name>
    <dbReference type="NCBI Taxonomy" id="7739"/>
    <lineage>
        <taxon>Eukaryota</taxon>
        <taxon>Metazoa</taxon>
        <taxon>Chordata</taxon>
        <taxon>Cephalochordata</taxon>
        <taxon>Leptocardii</taxon>
        <taxon>Amphioxiformes</taxon>
        <taxon>Branchiostomatidae</taxon>
        <taxon>Branchiostoma</taxon>
    </lineage>
</organism>
<feature type="signal peptide" evidence="5">
    <location>
        <begin position="1"/>
        <end position="23"/>
    </location>
</feature>
<dbReference type="EMBL" id="GG666451">
    <property type="protein sequence ID" value="EEN69835.1"/>
    <property type="molecule type" value="Genomic_DNA"/>
</dbReference>
<dbReference type="PANTHER" id="PTHR46876:SF1">
    <property type="entry name" value="LOW-DENSITY LIPOPROTEIN RECEPTOR-RELATED PROTEIN 11"/>
    <property type="match status" value="1"/>
</dbReference>
<evidence type="ECO:0000256" key="4">
    <source>
        <dbReference type="SAM" id="MobiDB-lite"/>
    </source>
</evidence>
<feature type="disulfide bond" evidence="3">
    <location>
        <begin position="35"/>
        <end position="47"/>
    </location>
</feature>
<dbReference type="AlphaFoldDB" id="C3XPG4"/>
<evidence type="ECO:0000256" key="1">
    <source>
        <dbReference type="ARBA" id="ARBA00023157"/>
    </source>
</evidence>
<dbReference type="PANTHER" id="PTHR46876">
    <property type="entry name" value="LOW-DENSITY LIPOPROTEIN RECEPTOR-RELATED PROTEIN 11"/>
    <property type="match status" value="1"/>
</dbReference>
<feature type="region of interest" description="Disordered" evidence="4">
    <location>
        <begin position="198"/>
        <end position="227"/>
    </location>
</feature>
<feature type="compositionally biased region" description="Polar residues" evidence="4">
    <location>
        <begin position="113"/>
        <end position="124"/>
    </location>
</feature>
<dbReference type="Pfam" id="PF00057">
    <property type="entry name" value="Ldl_recept_a"/>
    <property type="match status" value="1"/>
</dbReference>
<dbReference type="PROSITE" id="PS01209">
    <property type="entry name" value="LDLRA_1"/>
    <property type="match status" value="1"/>
</dbReference>
<dbReference type="SMART" id="SM00192">
    <property type="entry name" value="LDLa"/>
    <property type="match status" value="1"/>
</dbReference>
<evidence type="ECO:0000313" key="6">
    <source>
        <dbReference type="EMBL" id="EEN69835.1"/>
    </source>
</evidence>
<dbReference type="InParanoid" id="C3XPG4"/>
<feature type="compositionally biased region" description="Low complexity" evidence="4">
    <location>
        <begin position="90"/>
        <end position="112"/>
    </location>
</feature>
<evidence type="ECO:0000256" key="5">
    <source>
        <dbReference type="SAM" id="SignalP"/>
    </source>
</evidence>
<feature type="chain" id="PRO_5002933010" evidence="5">
    <location>
        <begin position="24"/>
        <end position="227"/>
    </location>
</feature>
<feature type="disulfide bond" evidence="3">
    <location>
        <begin position="42"/>
        <end position="60"/>
    </location>
</feature>
<dbReference type="SUPFAM" id="SSF57424">
    <property type="entry name" value="LDL receptor-like module"/>
    <property type="match status" value="1"/>
</dbReference>
<dbReference type="CDD" id="cd00112">
    <property type="entry name" value="LDLa"/>
    <property type="match status" value="1"/>
</dbReference>
<name>C3XPG4_BRAFL</name>
<dbReference type="InterPro" id="IPR023415">
    <property type="entry name" value="LDLR_class-A_CS"/>
</dbReference>
<sequence length="227" mass="24237">MAVLRKIAAVFFLLVRLKTEVTAQTVTTQAAVQDCPRGLYQCDSGLCISTNWRCNGRDNCGDGSDERDCTTTTAGSHTLSVTTTLENNPTTQDTSTSATSSTHHLTTTDSTTVQPLATTAESQTSSVTITLANNPTTQATSTDAISSTPHLTTIVPTTVQPLATTAQAGMILRFQVLHIRMQLGQRHQVCYKGQRSEDQGRLALQSPTPPSPCRSVQLTPPTTQGTN</sequence>
<feature type="disulfide bond" evidence="3">
    <location>
        <begin position="54"/>
        <end position="69"/>
    </location>
</feature>
<dbReference type="FunFam" id="4.10.400.10:FF:000065">
    <property type="entry name" value="Transmembrane protease serine 7"/>
    <property type="match status" value="1"/>
</dbReference>
<dbReference type="InterPro" id="IPR036055">
    <property type="entry name" value="LDL_receptor-like_sf"/>
</dbReference>
<keyword evidence="5" id="KW-0732">Signal</keyword>
<dbReference type="PROSITE" id="PS50068">
    <property type="entry name" value="LDLRA_2"/>
    <property type="match status" value="1"/>
</dbReference>
<accession>C3XPG4</accession>
<gene>
    <name evidence="6" type="ORF">BRAFLDRAFT_72053</name>
</gene>
<reference evidence="6" key="1">
    <citation type="journal article" date="2008" name="Nature">
        <title>The amphioxus genome and the evolution of the chordate karyotype.</title>
        <authorList>
            <consortium name="US DOE Joint Genome Institute (JGI-PGF)"/>
            <person name="Putnam N.H."/>
            <person name="Butts T."/>
            <person name="Ferrier D.E.K."/>
            <person name="Furlong R.F."/>
            <person name="Hellsten U."/>
            <person name="Kawashima T."/>
            <person name="Robinson-Rechavi M."/>
            <person name="Shoguchi E."/>
            <person name="Terry A."/>
            <person name="Yu J.-K."/>
            <person name="Benito-Gutierrez E.L."/>
            <person name="Dubchak I."/>
            <person name="Garcia-Fernandez J."/>
            <person name="Gibson-Brown J.J."/>
            <person name="Grigoriev I.V."/>
            <person name="Horton A.C."/>
            <person name="de Jong P.J."/>
            <person name="Jurka J."/>
            <person name="Kapitonov V.V."/>
            <person name="Kohara Y."/>
            <person name="Kuroki Y."/>
            <person name="Lindquist E."/>
            <person name="Lucas S."/>
            <person name="Osoegawa K."/>
            <person name="Pennacchio L.A."/>
            <person name="Salamov A.A."/>
            <person name="Satou Y."/>
            <person name="Sauka-Spengler T."/>
            <person name="Schmutz J."/>
            <person name="Shin-I T."/>
            <person name="Toyoda A."/>
            <person name="Bronner-Fraser M."/>
            <person name="Fujiyama A."/>
            <person name="Holland L.Z."/>
            <person name="Holland P.W.H."/>
            <person name="Satoh N."/>
            <person name="Rokhsar D.S."/>
        </authorList>
    </citation>
    <scope>NUCLEOTIDE SEQUENCE [LARGE SCALE GENOMIC DNA]</scope>
    <source>
        <strain evidence="6">S238N-H82</strain>
        <tissue evidence="6">Testes</tissue>
    </source>
</reference>
<keyword evidence="1 3" id="KW-1015">Disulfide bond</keyword>
<dbReference type="InterPro" id="IPR002172">
    <property type="entry name" value="LDrepeatLR_classA_rpt"/>
</dbReference>
<evidence type="ECO:0000256" key="3">
    <source>
        <dbReference type="PROSITE-ProRule" id="PRU00124"/>
    </source>
</evidence>
<feature type="region of interest" description="Disordered" evidence="4">
    <location>
        <begin position="80"/>
        <end position="124"/>
    </location>
</feature>